<accession>E0XZ16</accession>
<evidence type="ECO:0000313" key="1">
    <source>
        <dbReference type="EMBL" id="ADI19657.1"/>
    </source>
</evidence>
<proteinExistence type="predicted"/>
<sequence>MIVVAFAVMGVLLLFSVYLVLRMQNLQRELALTRTSAKQSNSKVSHAYRNLVLVTEALEKNLSTRTENAFKRRLINAQQHAAFMVLMSNFSTIVMACCEKGASLEEALNQVLKNEELSLTDLQEVLKEMPSNVRMAWSKNSADGFIAACQLITITISGTTKSAAQKENQAS</sequence>
<dbReference type="AlphaFoldDB" id="E0XZ16"/>
<name>E0XZ16_9GAMM</name>
<protein>
    <submittedName>
        <fullName evidence="1">Uncharacterized protein</fullName>
    </submittedName>
</protein>
<reference evidence="1" key="1">
    <citation type="journal article" date="2011" name="Environ. Microbiol.">
        <title>Time-series analyses of Monterey Bay coastal microbial picoplankton using a 'genome proxy' microarray.</title>
        <authorList>
            <person name="Rich V.I."/>
            <person name="Pham V.D."/>
            <person name="Eppley J."/>
            <person name="Shi Y."/>
            <person name="DeLong E.F."/>
        </authorList>
    </citation>
    <scope>NUCLEOTIDE SEQUENCE</scope>
</reference>
<organism evidence="1">
    <name type="scientific">uncultured Alteromonadales bacterium HF4000_16C08</name>
    <dbReference type="NCBI Taxonomy" id="710734"/>
    <lineage>
        <taxon>Bacteria</taxon>
        <taxon>Pseudomonadati</taxon>
        <taxon>Pseudomonadota</taxon>
        <taxon>Gammaproteobacteria</taxon>
        <taxon>Alteromonadales</taxon>
        <taxon>environmental samples</taxon>
    </lineage>
</organism>
<dbReference type="EMBL" id="GU474929">
    <property type="protein sequence ID" value="ADI19657.1"/>
    <property type="molecule type" value="Genomic_DNA"/>
</dbReference>